<keyword evidence="3 5" id="KW-1133">Transmembrane helix</keyword>
<feature type="transmembrane region" description="Helical" evidence="5">
    <location>
        <begin position="181"/>
        <end position="214"/>
    </location>
</feature>
<organism evidence="7 8">
    <name type="scientific">Chrysochromulina tobinii</name>
    <dbReference type="NCBI Taxonomy" id="1460289"/>
    <lineage>
        <taxon>Eukaryota</taxon>
        <taxon>Haptista</taxon>
        <taxon>Haptophyta</taxon>
        <taxon>Prymnesiophyceae</taxon>
        <taxon>Prymnesiales</taxon>
        <taxon>Chrysochromulinaceae</taxon>
        <taxon>Chrysochromulina</taxon>
    </lineage>
</organism>
<comment type="caution">
    <text evidence="7">The sequence shown here is derived from an EMBL/GenBank/DDBJ whole genome shotgun (WGS) entry which is preliminary data.</text>
</comment>
<comment type="subcellular location">
    <subcellularLocation>
        <location evidence="1">Membrane</location>
        <topology evidence="1">Multi-pass membrane protein</topology>
    </subcellularLocation>
</comment>
<sequence length="358" mass="38731">MQTQHGHDSEGEHELRMQRVAAEPEENEEHGLITGAPNLASKALSAPRIRQAASVAGACLIYLTIGPTLIIVNRTLLVARKFNYPMTVASLGVLCSTVVSFVLVHCRCVRREHTNLITPKFFVYNLLPIGASLATTLACGNWVHLYLPVGFIQMLKATTPMVTLAMLWVSGIETPTLRVTLSVLGIVLGTCIASLGASLGGNFSVVGLGLMLLAELSEALKLVLIQKMLTNLKFGVIEGQYYMAPVSALWLCSAAMLMELPKAALPAHRPHALALIHSEPQLFIASAVLGFGVHLGTFLVIKTTNSVTLKVLGTMRNAGLVLFSATWYDETITRLEAIGYCISLLFFAAYNLYKIRGL</sequence>
<feature type="transmembrane region" description="Helical" evidence="5">
    <location>
        <begin position="241"/>
        <end position="261"/>
    </location>
</feature>
<feature type="transmembrane region" description="Helical" evidence="5">
    <location>
        <begin position="149"/>
        <end position="169"/>
    </location>
</feature>
<keyword evidence="8" id="KW-1185">Reference proteome</keyword>
<proteinExistence type="predicted"/>
<dbReference type="PANTHER" id="PTHR11132">
    <property type="entry name" value="SOLUTE CARRIER FAMILY 35"/>
    <property type="match status" value="1"/>
</dbReference>
<dbReference type="OrthoDB" id="6418713at2759"/>
<keyword evidence="2 5" id="KW-0812">Transmembrane</keyword>
<gene>
    <name evidence="7" type="ORF">Ctob_013223</name>
</gene>
<evidence type="ECO:0000256" key="1">
    <source>
        <dbReference type="ARBA" id="ARBA00004141"/>
    </source>
</evidence>
<evidence type="ECO:0000259" key="6">
    <source>
        <dbReference type="Pfam" id="PF03151"/>
    </source>
</evidence>
<dbReference type="Pfam" id="PF03151">
    <property type="entry name" value="TPT"/>
    <property type="match status" value="1"/>
</dbReference>
<protein>
    <submittedName>
        <fullName evidence="7">Drug metabolite transporter superfamily</fullName>
    </submittedName>
</protein>
<accession>A0A0M0K7F4</accession>
<evidence type="ECO:0000256" key="4">
    <source>
        <dbReference type="ARBA" id="ARBA00023136"/>
    </source>
</evidence>
<keyword evidence="4 5" id="KW-0472">Membrane</keyword>
<feature type="transmembrane region" description="Helical" evidence="5">
    <location>
        <begin position="84"/>
        <end position="109"/>
    </location>
</feature>
<dbReference type="GO" id="GO:0016020">
    <property type="term" value="C:membrane"/>
    <property type="evidence" value="ECO:0007669"/>
    <property type="project" value="UniProtKB-SubCell"/>
</dbReference>
<feature type="domain" description="Sugar phosphate transporter" evidence="6">
    <location>
        <begin position="59"/>
        <end position="348"/>
    </location>
</feature>
<dbReference type="InterPro" id="IPR050186">
    <property type="entry name" value="TPT_transporter"/>
</dbReference>
<evidence type="ECO:0000313" key="8">
    <source>
        <dbReference type="Proteomes" id="UP000037460"/>
    </source>
</evidence>
<evidence type="ECO:0000256" key="5">
    <source>
        <dbReference type="SAM" id="Phobius"/>
    </source>
</evidence>
<feature type="transmembrane region" description="Helical" evidence="5">
    <location>
        <begin position="121"/>
        <end position="143"/>
    </location>
</feature>
<evidence type="ECO:0000256" key="2">
    <source>
        <dbReference type="ARBA" id="ARBA00022692"/>
    </source>
</evidence>
<reference evidence="8" key="1">
    <citation type="journal article" date="2015" name="PLoS Genet.">
        <title>Genome Sequence and Transcriptome Analyses of Chrysochromulina tobin: Metabolic Tools for Enhanced Algal Fitness in the Prominent Order Prymnesiales (Haptophyceae).</title>
        <authorList>
            <person name="Hovde B.T."/>
            <person name="Deodato C.R."/>
            <person name="Hunsperger H.M."/>
            <person name="Ryken S.A."/>
            <person name="Yost W."/>
            <person name="Jha R.K."/>
            <person name="Patterson J."/>
            <person name="Monnat R.J. Jr."/>
            <person name="Barlow S.B."/>
            <person name="Starkenburg S.R."/>
            <person name="Cattolico R.A."/>
        </authorList>
    </citation>
    <scope>NUCLEOTIDE SEQUENCE</scope>
    <source>
        <strain evidence="8">CCMP291</strain>
    </source>
</reference>
<dbReference type="InterPro" id="IPR004853">
    <property type="entry name" value="Sugar_P_trans_dom"/>
</dbReference>
<feature type="transmembrane region" description="Helical" evidence="5">
    <location>
        <begin position="337"/>
        <end position="353"/>
    </location>
</feature>
<feature type="transmembrane region" description="Helical" evidence="5">
    <location>
        <begin position="52"/>
        <end position="72"/>
    </location>
</feature>
<dbReference type="Proteomes" id="UP000037460">
    <property type="component" value="Unassembled WGS sequence"/>
</dbReference>
<feature type="transmembrane region" description="Helical" evidence="5">
    <location>
        <begin position="282"/>
        <end position="301"/>
    </location>
</feature>
<evidence type="ECO:0000256" key="3">
    <source>
        <dbReference type="ARBA" id="ARBA00022989"/>
    </source>
</evidence>
<evidence type="ECO:0000313" key="7">
    <source>
        <dbReference type="EMBL" id="KOO34806.1"/>
    </source>
</evidence>
<dbReference type="EMBL" id="JWZX01001083">
    <property type="protein sequence ID" value="KOO34806.1"/>
    <property type="molecule type" value="Genomic_DNA"/>
</dbReference>
<dbReference type="AlphaFoldDB" id="A0A0M0K7F4"/>
<name>A0A0M0K7F4_9EUKA</name>